<gene>
    <name evidence="1" type="ORF">QYF61_018394</name>
</gene>
<keyword evidence="2" id="KW-1185">Reference proteome</keyword>
<dbReference type="AlphaFoldDB" id="A0AAN7NB53"/>
<sequence>MILKVFSNLYDSVILNYSTAPHYKEDIEVLERVQRRAMKLVKGVENKSYEDRLRILGLFSLKKRRLRGDLIAMILRILSPILPGQGRVYSLVPSDRVGYTLQPDTWVAACSHQSSVWEAASVVVSAEFRETTAFCQERDCRFLNSTERSAVMVPLERGCGYTSPGVRPRLSPTACAAPGRARL</sequence>
<dbReference type="EMBL" id="JAUNZN010000032">
    <property type="protein sequence ID" value="KAK4807053.1"/>
    <property type="molecule type" value="Genomic_DNA"/>
</dbReference>
<protein>
    <submittedName>
        <fullName evidence="1">Uncharacterized protein</fullName>
    </submittedName>
</protein>
<name>A0AAN7NB53_MYCAM</name>
<organism evidence="1 2">
    <name type="scientific">Mycteria americana</name>
    <name type="common">Wood stork</name>
    <dbReference type="NCBI Taxonomy" id="33587"/>
    <lineage>
        <taxon>Eukaryota</taxon>
        <taxon>Metazoa</taxon>
        <taxon>Chordata</taxon>
        <taxon>Craniata</taxon>
        <taxon>Vertebrata</taxon>
        <taxon>Euteleostomi</taxon>
        <taxon>Archelosauria</taxon>
        <taxon>Archosauria</taxon>
        <taxon>Dinosauria</taxon>
        <taxon>Saurischia</taxon>
        <taxon>Theropoda</taxon>
        <taxon>Coelurosauria</taxon>
        <taxon>Aves</taxon>
        <taxon>Neognathae</taxon>
        <taxon>Neoaves</taxon>
        <taxon>Aequornithes</taxon>
        <taxon>Ciconiiformes</taxon>
        <taxon>Ciconiidae</taxon>
        <taxon>Mycteria</taxon>
    </lineage>
</organism>
<proteinExistence type="predicted"/>
<evidence type="ECO:0000313" key="2">
    <source>
        <dbReference type="Proteomes" id="UP001333110"/>
    </source>
</evidence>
<evidence type="ECO:0000313" key="1">
    <source>
        <dbReference type="EMBL" id="KAK4807053.1"/>
    </source>
</evidence>
<reference evidence="1 2" key="1">
    <citation type="journal article" date="2023" name="J. Hered.">
        <title>Chromosome-level genome of the wood stork (Mycteria americana) provides insight into avian chromosome evolution.</title>
        <authorList>
            <person name="Flamio R. Jr."/>
            <person name="Ramstad K.M."/>
        </authorList>
    </citation>
    <scope>NUCLEOTIDE SEQUENCE [LARGE SCALE GENOMIC DNA]</scope>
    <source>
        <strain evidence="1">JAX WOST 10</strain>
    </source>
</reference>
<comment type="caution">
    <text evidence="1">The sequence shown here is derived from an EMBL/GenBank/DDBJ whole genome shotgun (WGS) entry which is preliminary data.</text>
</comment>
<accession>A0AAN7NB53</accession>
<dbReference type="Proteomes" id="UP001333110">
    <property type="component" value="Unassembled WGS sequence"/>
</dbReference>